<feature type="transmembrane region" description="Helical" evidence="6">
    <location>
        <begin position="54"/>
        <end position="74"/>
    </location>
</feature>
<dbReference type="InterPro" id="IPR036259">
    <property type="entry name" value="MFS_trans_sf"/>
</dbReference>
<dbReference type="PANTHER" id="PTHR11654">
    <property type="entry name" value="OLIGOPEPTIDE TRANSPORTER-RELATED"/>
    <property type="match status" value="1"/>
</dbReference>
<feature type="transmembrane region" description="Helical" evidence="6">
    <location>
        <begin position="508"/>
        <end position="527"/>
    </location>
</feature>
<proteinExistence type="inferred from homology"/>
<keyword evidence="4 6" id="KW-1133">Transmembrane helix</keyword>
<sequence>MDGNEEDFSSQVVEVYEHKKECINSCTRDGSVDFYGKPALKATTGGWKSASLLLVNQGLIALAFSGIEANLVLFSKLVLKQTNVEAASTFSIWMGTTYFFSLIGAFLSDSYLGRYLTCIIFQLVFIIGLVILSLSTHFFFLKPHGCEQKGVPCESDTQNQFPLFYMSIYLIALGSGVSDPALPTLGADQFDEEEPAEQRSKTLIYGYFYVALNLGSLIAETVLAYIAITGHWVMGFWICTGCAGVSFVVLLSGTLRYRHYKSFENPFCKFTQVIVSFLRKVKSQIHSIGEGFYGIQRDDTCGRRIHHTNGLRFLDRAAMISDDATEMLLGSTMDRTFFNFQIPPASMTTFDIINTSTFIILFDVLIIPLYKKLMKNPPKLPSELQNIGIGFAIATLTLIVAGFVEKERLNFASENGEETSSLSIFWLVPQYMFLGVAEAFVYVAQMNFFTSQSPDGLESLGMGLYMFSSALGCYVGNFILTVVNKITSSGQGQHGWVSPNLNDGHLDLYFFLSSLFIFIDLILYIICAKRYKGI</sequence>
<keyword evidence="8" id="KW-1185">Reference proteome</keyword>
<evidence type="ECO:0000256" key="5">
    <source>
        <dbReference type="ARBA" id="ARBA00023136"/>
    </source>
</evidence>
<comment type="subcellular location">
    <subcellularLocation>
        <location evidence="1">Membrane</location>
        <topology evidence="1">Multi-pass membrane protein</topology>
    </subcellularLocation>
</comment>
<evidence type="ECO:0000256" key="3">
    <source>
        <dbReference type="ARBA" id="ARBA00022692"/>
    </source>
</evidence>
<dbReference type="GO" id="GO:0016020">
    <property type="term" value="C:membrane"/>
    <property type="evidence" value="ECO:0007669"/>
    <property type="project" value="UniProtKB-SubCell"/>
</dbReference>
<dbReference type="Pfam" id="PF00854">
    <property type="entry name" value="PTR2"/>
    <property type="match status" value="2"/>
</dbReference>
<feature type="transmembrane region" description="Helical" evidence="6">
    <location>
        <begin position="234"/>
        <end position="255"/>
    </location>
</feature>
<evidence type="ECO:0000256" key="6">
    <source>
        <dbReference type="SAM" id="Phobius"/>
    </source>
</evidence>
<name>A0AAV0ZTC2_VICFA</name>
<reference evidence="7 8" key="1">
    <citation type="submission" date="2023-01" db="EMBL/GenBank/DDBJ databases">
        <authorList>
            <person name="Kreplak J."/>
        </authorList>
    </citation>
    <scope>NUCLEOTIDE SEQUENCE [LARGE SCALE GENOMIC DNA]</scope>
</reference>
<keyword evidence="5 6" id="KW-0472">Membrane</keyword>
<comment type="similarity">
    <text evidence="2">Belongs to the major facilitator superfamily. Proton-dependent oligopeptide transporter (POT/PTR) (TC 2.A.17) family.</text>
</comment>
<dbReference type="Gene3D" id="1.20.1250.20">
    <property type="entry name" value="MFS general substrate transporter like domains"/>
    <property type="match status" value="1"/>
</dbReference>
<dbReference type="AlphaFoldDB" id="A0AAV0ZTC2"/>
<gene>
    <name evidence="7" type="ORF">VFH_II240640</name>
</gene>
<evidence type="ECO:0000256" key="1">
    <source>
        <dbReference type="ARBA" id="ARBA00004141"/>
    </source>
</evidence>
<evidence type="ECO:0000256" key="4">
    <source>
        <dbReference type="ARBA" id="ARBA00022989"/>
    </source>
</evidence>
<feature type="transmembrane region" description="Helical" evidence="6">
    <location>
        <begin position="86"/>
        <end position="107"/>
    </location>
</feature>
<dbReference type="GO" id="GO:0022857">
    <property type="term" value="F:transmembrane transporter activity"/>
    <property type="evidence" value="ECO:0007669"/>
    <property type="project" value="InterPro"/>
</dbReference>
<protein>
    <submittedName>
        <fullName evidence="7">Uncharacterized protein</fullName>
    </submittedName>
</protein>
<dbReference type="SUPFAM" id="SSF103473">
    <property type="entry name" value="MFS general substrate transporter"/>
    <property type="match status" value="1"/>
</dbReference>
<dbReference type="EMBL" id="OX451737">
    <property type="protein sequence ID" value="CAI8600788.1"/>
    <property type="molecule type" value="Genomic_DNA"/>
</dbReference>
<feature type="transmembrane region" description="Helical" evidence="6">
    <location>
        <begin position="384"/>
        <end position="404"/>
    </location>
</feature>
<keyword evidence="3 6" id="KW-0812">Transmembrane</keyword>
<accession>A0AAV0ZTC2</accession>
<feature type="transmembrane region" description="Helical" evidence="6">
    <location>
        <begin position="119"/>
        <end position="141"/>
    </location>
</feature>
<evidence type="ECO:0000256" key="2">
    <source>
        <dbReference type="ARBA" id="ARBA00005982"/>
    </source>
</evidence>
<evidence type="ECO:0000313" key="7">
    <source>
        <dbReference type="EMBL" id="CAI8600788.1"/>
    </source>
</evidence>
<evidence type="ECO:0000313" key="8">
    <source>
        <dbReference type="Proteomes" id="UP001157006"/>
    </source>
</evidence>
<feature type="transmembrane region" description="Helical" evidence="6">
    <location>
        <begin position="207"/>
        <end position="228"/>
    </location>
</feature>
<feature type="transmembrane region" description="Helical" evidence="6">
    <location>
        <begin position="424"/>
        <end position="443"/>
    </location>
</feature>
<dbReference type="InterPro" id="IPR000109">
    <property type="entry name" value="POT_fam"/>
</dbReference>
<feature type="transmembrane region" description="Helical" evidence="6">
    <location>
        <begin position="464"/>
        <end position="483"/>
    </location>
</feature>
<dbReference type="Proteomes" id="UP001157006">
    <property type="component" value="Chromosome 2"/>
</dbReference>
<organism evidence="7 8">
    <name type="scientific">Vicia faba</name>
    <name type="common">Broad bean</name>
    <name type="synonym">Faba vulgaris</name>
    <dbReference type="NCBI Taxonomy" id="3906"/>
    <lineage>
        <taxon>Eukaryota</taxon>
        <taxon>Viridiplantae</taxon>
        <taxon>Streptophyta</taxon>
        <taxon>Embryophyta</taxon>
        <taxon>Tracheophyta</taxon>
        <taxon>Spermatophyta</taxon>
        <taxon>Magnoliopsida</taxon>
        <taxon>eudicotyledons</taxon>
        <taxon>Gunneridae</taxon>
        <taxon>Pentapetalae</taxon>
        <taxon>rosids</taxon>
        <taxon>fabids</taxon>
        <taxon>Fabales</taxon>
        <taxon>Fabaceae</taxon>
        <taxon>Papilionoideae</taxon>
        <taxon>50 kb inversion clade</taxon>
        <taxon>NPAAA clade</taxon>
        <taxon>Hologalegina</taxon>
        <taxon>IRL clade</taxon>
        <taxon>Fabeae</taxon>
        <taxon>Vicia</taxon>
    </lineage>
</organism>